<dbReference type="OrthoDB" id="2143015at2759"/>
<keyword evidence="3" id="KW-1185">Reference proteome</keyword>
<evidence type="ECO:0000313" key="3">
    <source>
        <dbReference type="Proteomes" id="UP000193719"/>
    </source>
</evidence>
<name>A0A1Y1V434_9FUNG</name>
<dbReference type="Proteomes" id="UP000193719">
    <property type="component" value="Unassembled WGS sequence"/>
</dbReference>
<dbReference type="STRING" id="1754191.A0A1Y1V434"/>
<dbReference type="Pfam" id="PF08757">
    <property type="entry name" value="CotH"/>
    <property type="match status" value="1"/>
</dbReference>
<accession>A0A1Y1V434</accession>
<evidence type="ECO:0000313" key="2">
    <source>
        <dbReference type="EMBL" id="ORX46205.1"/>
    </source>
</evidence>
<organism evidence="2 3">
    <name type="scientific">Piromyces finnis</name>
    <dbReference type="NCBI Taxonomy" id="1754191"/>
    <lineage>
        <taxon>Eukaryota</taxon>
        <taxon>Fungi</taxon>
        <taxon>Fungi incertae sedis</taxon>
        <taxon>Chytridiomycota</taxon>
        <taxon>Chytridiomycota incertae sedis</taxon>
        <taxon>Neocallimastigomycetes</taxon>
        <taxon>Neocallimastigales</taxon>
        <taxon>Neocallimastigaceae</taxon>
        <taxon>Piromyces</taxon>
    </lineage>
</organism>
<reference evidence="2 3" key="1">
    <citation type="submission" date="2016-08" db="EMBL/GenBank/DDBJ databases">
        <title>Genomes of anaerobic fungi encode conserved fungal cellulosomes for biomass hydrolysis.</title>
        <authorList>
            <consortium name="DOE Joint Genome Institute"/>
            <person name="Haitjema C.H."/>
            <person name="Gilmore S.P."/>
            <person name="Henske J.K."/>
            <person name="Solomon K.V."/>
            <person name="De Groot R."/>
            <person name="Kuo A."/>
            <person name="Mondo S.J."/>
            <person name="Salamov A.A."/>
            <person name="Labutti K."/>
            <person name="Zhao Z."/>
            <person name="Chiniquy J."/>
            <person name="Barry K."/>
            <person name="Brewer H.M."/>
            <person name="Purvine S.O."/>
            <person name="Wright A.T."/>
            <person name="Boxma B."/>
            <person name="Van Alen T."/>
            <person name="Hackstein J.H."/>
            <person name="Baker S.E."/>
            <person name="Grigoriev I.V."/>
            <person name="O'Malley M.A."/>
        </authorList>
    </citation>
    <scope>NUCLEOTIDE SEQUENCE [LARGE SCALE GENOMIC DNA]</scope>
    <source>
        <strain evidence="3">finn</strain>
    </source>
</reference>
<dbReference type="EMBL" id="MCFH01000036">
    <property type="protein sequence ID" value="ORX46205.1"/>
    <property type="molecule type" value="Genomic_DNA"/>
</dbReference>
<reference evidence="2 3" key="2">
    <citation type="submission" date="2016-08" db="EMBL/GenBank/DDBJ databases">
        <title>Pervasive Adenine N6-methylation of Active Genes in Fungi.</title>
        <authorList>
            <consortium name="DOE Joint Genome Institute"/>
            <person name="Mondo S.J."/>
            <person name="Dannebaum R.O."/>
            <person name="Kuo R.C."/>
            <person name="Labutti K."/>
            <person name="Haridas S."/>
            <person name="Kuo A."/>
            <person name="Salamov A."/>
            <person name="Ahrendt S.R."/>
            <person name="Lipzen A."/>
            <person name="Sullivan W."/>
            <person name="Andreopoulos W.B."/>
            <person name="Clum A."/>
            <person name="Lindquist E."/>
            <person name="Daum C."/>
            <person name="Ramamoorthy G.K."/>
            <person name="Gryganskyi A."/>
            <person name="Culley D."/>
            <person name="Magnuson J.K."/>
            <person name="James T.Y."/>
            <person name="O'Malley M.A."/>
            <person name="Stajich J.E."/>
            <person name="Spatafora J.W."/>
            <person name="Visel A."/>
            <person name="Grigoriev I.V."/>
        </authorList>
    </citation>
    <scope>NUCLEOTIDE SEQUENCE [LARGE SCALE GENOMIC DNA]</scope>
    <source>
        <strain evidence="3">finn</strain>
    </source>
</reference>
<keyword evidence="1" id="KW-0732">Signal</keyword>
<evidence type="ECO:0008006" key="4">
    <source>
        <dbReference type="Google" id="ProtNLM"/>
    </source>
</evidence>
<dbReference type="AlphaFoldDB" id="A0A1Y1V434"/>
<feature type="signal peptide" evidence="1">
    <location>
        <begin position="1"/>
        <end position="20"/>
    </location>
</feature>
<feature type="chain" id="PRO_5013028074" description="Coth-domain-containing protein" evidence="1">
    <location>
        <begin position="21"/>
        <end position="540"/>
    </location>
</feature>
<evidence type="ECO:0000256" key="1">
    <source>
        <dbReference type="SAM" id="SignalP"/>
    </source>
</evidence>
<proteinExistence type="predicted"/>
<protein>
    <recommendedName>
        <fullName evidence="4">Coth-domain-containing protein</fullName>
    </recommendedName>
</protein>
<sequence length="540" mass="62683">MKFLSIASLLVLSIINGINAHTYESLGINAVKKQETEALISKEHTIPIINVSTKDNSELILSRDNYTDCVVDFFNVENKFKFSEKSAKIRVRGNYSGFYGDAEQIKNNTVPYKIKFDEKTSFYGLHNGEKFKSWTLLKTFDGVILNDIGLRIGRQIFGNEQYISDSKFVNLYVNDKFQGLYVLCEQNEVNEKRVNISKPEKNYNGTDIGYYFELDQYYYEKQGQFFRYLYEGATVTDLRGKERTFFKAEYTLKSDFYCQEQLDFIGHFTTSIFKIIYLAVEKGEFQTFDENYNLVNSTYTNAQDTISAVMDINTVVNMYLLYEIVHDNDVGEGSFYFAADFADKSKTPKLQMVSPWDFDWILTDGPRRYWAAAFVEDSFIQEYRDRSNPWFVLLGKEEWFHELVAKKWEAVSDLVKAQVPEQKAYIDENIDEFLKIANVIPEAMQNIENEHEWLLNRFEWMDEAFVPGRGIYPIPSEEIPAAETTTTEIEIPTTVYSTVTETSTIYIDDDDDDIAQEVEATVAVNEDDDSDSEYSDEEEQ</sequence>
<dbReference type="InterPro" id="IPR014867">
    <property type="entry name" value="Spore_coat_CotH_CotH2/3/7"/>
</dbReference>
<gene>
    <name evidence="2" type="ORF">BCR36DRAFT_585342</name>
</gene>
<comment type="caution">
    <text evidence="2">The sequence shown here is derived from an EMBL/GenBank/DDBJ whole genome shotgun (WGS) entry which is preliminary data.</text>
</comment>